<name>A0A1I7GM43_9FLAO</name>
<dbReference type="OrthoDB" id="673128at2"/>
<evidence type="ECO:0000313" key="3">
    <source>
        <dbReference type="EMBL" id="SFU49572.1"/>
    </source>
</evidence>
<dbReference type="SMART" id="SM00448">
    <property type="entry name" value="REC"/>
    <property type="match status" value="1"/>
</dbReference>
<dbReference type="EMBL" id="FPBK01000005">
    <property type="protein sequence ID" value="SFU49572.1"/>
    <property type="molecule type" value="Genomic_DNA"/>
</dbReference>
<evidence type="ECO:0000256" key="1">
    <source>
        <dbReference type="PROSITE-ProRule" id="PRU00169"/>
    </source>
</evidence>
<protein>
    <submittedName>
        <fullName evidence="3">Response regulator receiver domain-containing protein</fullName>
    </submittedName>
</protein>
<keyword evidence="4" id="KW-1185">Reference proteome</keyword>
<dbReference type="RefSeq" id="WP_093024755.1">
    <property type="nucleotide sequence ID" value="NZ_FPBK01000005.1"/>
</dbReference>
<dbReference type="GO" id="GO:0000160">
    <property type="term" value="P:phosphorelay signal transduction system"/>
    <property type="evidence" value="ECO:0007669"/>
    <property type="project" value="InterPro"/>
</dbReference>
<dbReference type="Proteomes" id="UP000199138">
    <property type="component" value="Unassembled WGS sequence"/>
</dbReference>
<dbReference type="PANTHER" id="PTHR44520:SF2">
    <property type="entry name" value="RESPONSE REGULATOR RCP1"/>
    <property type="match status" value="1"/>
</dbReference>
<gene>
    <name evidence="3" type="ORF">SAMN05216480_10584</name>
</gene>
<sequence>MKKINLACIIDDDPIFIFGTKRIMKLSNFCNDYLVFNNGRQALNELQELIKTQQDLPEVILLDLNMPIMDGWQFLDEITKTEITQRVTIFIVTSSIDPEDTKKAKTYSQISNYIVKPVTSKNLQKLLTQI</sequence>
<dbReference type="PROSITE" id="PS50110">
    <property type="entry name" value="RESPONSE_REGULATORY"/>
    <property type="match status" value="1"/>
</dbReference>
<dbReference type="InterPro" id="IPR001789">
    <property type="entry name" value="Sig_transdc_resp-reg_receiver"/>
</dbReference>
<organism evidence="3 4">
    <name type="scientific">Pustulibacterium marinum</name>
    <dbReference type="NCBI Taxonomy" id="1224947"/>
    <lineage>
        <taxon>Bacteria</taxon>
        <taxon>Pseudomonadati</taxon>
        <taxon>Bacteroidota</taxon>
        <taxon>Flavobacteriia</taxon>
        <taxon>Flavobacteriales</taxon>
        <taxon>Flavobacteriaceae</taxon>
        <taxon>Pustulibacterium</taxon>
    </lineage>
</organism>
<dbReference type="SUPFAM" id="SSF52172">
    <property type="entry name" value="CheY-like"/>
    <property type="match status" value="1"/>
</dbReference>
<feature type="domain" description="Response regulatory" evidence="2">
    <location>
        <begin position="6"/>
        <end position="130"/>
    </location>
</feature>
<dbReference type="InterPro" id="IPR011006">
    <property type="entry name" value="CheY-like_superfamily"/>
</dbReference>
<evidence type="ECO:0000313" key="4">
    <source>
        <dbReference type="Proteomes" id="UP000199138"/>
    </source>
</evidence>
<accession>A0A1I7GM43</accession>
<proteinExistence type="predicted"/>
<dbReference type="InterPro" id="IPR052893">
    <property type="entry name" value="TCS_response_regulator"/>
</dbReference>
<evidence type="ECO:0000259" key="2">
    <source>
        <dbReference type="PROSITE" id="PS50110"/>
    </source>
</evidence>
<dbReference type="PANTHER" id="PTHR44520">
    <property type="entry name" value="RESPONSE REGULATOR RCP1-RELATED"/>
    <property type="match status" value="1"/>
</dbReference>
<feature type="modified residue" description="4-aspartylphosphate" evidence="1">
    <location>
        <position position="63"/>
    </location>
</feature>
<dbReference type="STRING" id="1224947.SAMN05216480_10584"/>
<dbReference type="AlphaFoldDB" id="A0A1I7GM43"/>
<dbReference type="Gene3D" id="3.40.50.2300">
    <property type="match status" value="1"/>
</dbReference>
<dbReference type="Pfam" id="PF00072">
    <property type="entry name" value="Response_reg"/>
    <property type="match status" value="1"/>
</dbReference>
<keyword evidence="1" id="KW-0597">Phosphoprotein</keyword>
<reference evidence="3 4" key="1">
    <citation type="submission" date="2016-10" db="EMBL/GenBank/DDBJ databases">
        <authorList>
            <person name="de Groot N.N."/>
        </authorList>
    </citation>
    <scope>NUCLEOTIDE SEQUENCE [LARGE SCALE GENOMIC DNA]</scope>
    <source>
        <strain evidence="3 4">CGMCC 1.12333</strain>
    </source>
</reference>